<sequence length="511" mass="53985">MGGKTGFSFTTSSFGWTEEDVGVQTCSEPDCDPEQVHPTDVYCDTHDRFLPIVSDWSNSARVTTMIACTGILLAALALTAEFDSWVPAFFVLGLSGLGVLAFPLRNFPMTVRGGVALWIFAALAALTCHVGSPHTDAEVVAGLLVAVGCMLAAHAAYFSASSVLVDPSLDPQKWEGRSRRAIALISAIFAFSGTGGLAYLAFLVTPMIADSVVGGAVLYISAGALILGLLFAILAGTVNGPWGMSIEVRNFEDWDGFARVHWRPETKPINRTSVIGIAKIYAITERAITRIGNTFNRVAYAVAEKAVNTFFAIVRFLVNFAIYMANFAVTLVVLTFRAMVAAAVGIFGIAARSVGAALWSIVSALVVLGIPVVAIGLAAGLVPTLAEEERGYLVDGSLGSLTGFIAVSFLGVVSLTFTWIMLANQRLRVSLESAKDTATNTGIYGVILLSVGGWIVGLPGTLGYGRIHVGWVTLVSTGFLVAALIWFHLQRRGEPKPTSGGSEPGSRPSLP</sequence>
<gene>
    <name evidence="2" type="ORF">FB559_1685</name>
</gene>
<organism evidence="2 3">
    <name type="scientific">Actinoallomurus bryophytorum</name>
    <dbReference type="NCBI Taxonomy" id="1490222"/>
    <lineage>
        <taxon>Bacteria</taxon>
        <taxon>Bacillati</taxon>
        <taxon>Actinomycetota</taxon>
        <taxon>Actinomycetes</taxon>
        <taxon>Streptosporangiales</taxon>
        <taxon>Thermomonosporaceae</taxon>
        <taxon>Actinoallomurus</taxon>
    </lineage>
</organism>
<evidence type="ECO:0000313" key="3">
    <source>
        <dbReference type="Proteomes" id="UP000316096"/>
    </source>
</evidence>
<dbReference type="EMBL" id="VFOZ01000001">
    <property type="protein sequence ID" value="TQL96163.1"/>
    <property type="molecule type" value="Genomic_DNA"/>
</dbReference>
<name>A0A543CGE1_9ACTN</name>
<keyword evidence="3" id="KW-1185">Reference proteome</keyword>
<reference evidence="2 3" key="1">
    <citation type="submission" date="2019-06" db="EMBL/GenBank/DDBJ databases">
        <title>Sequencing the genomes of 1000 actinobacteria strains.</title>
        <authorList>
            <person name="Klenk H.-P."/>
        </authorList>
    </citation>
    <scope>NUCLEOTIDE SEQUENCE [LARGE SCALE GENOMIC DNA]</scope>
    <source>
        <strain evidence="2 3">DSM 102200</strain>
    </source>
</reference>
<keyword evidence="1" id="KW-0812">Transmembrane</keyword>
<dbReference type="AlphaFoldDB" id="A0A543CGE1"/>
<feature type="transmembrane region" description="Helical" evidence="1">
    <location>
        <begin position="443"/>
        <end position="462"/>
    </location>
</feature>
<feature type="transmembrane region" description="Helical" evidence="1">
    <location>
        <begin position="85"/>
        <end position="103"/>
    </location>
</feature>
<dbReference type="RefSeq" id="WP_141954982.1">
    <property type="nucleotide sequence ID" value="NZ_VFOZ01000001.1"/>
</dbReference>
<dbReference type="OrthoDB" id="4151207at2"/>
<feature type="transmembrane region" description="Helical" evidence="1">
    <location>
        <begin position="115"/>
        <end position="133"/>
    </location>
</feature>
<feature type="transmembrane region" description="Helical" evidence="1">
    <location>
        <begin position="331"/>
        <end position="351"/>
    </location>
</feature>
<feature type="transmembrane region" description="Helical" evidence="1">
    <location>
        <begin position="306"/>
        <end position="325"/>
    </location>
</feature>
<feature type="transmembrane region" description="Helical" evidence="1">
    <location>
        <begin position="468"/>
        <end position="489"/>
    </location>
</feature>
<protein>
    <submittedName>
        <fullName evidence="2">Uncharacterized protein</fullName>
    </submittedName>
</protein>
<keyword evidence="1" id="KW-0472">Membrane</keyword>
<feature type="transmembrane region" description="Helical" evidence="1">
    <location>
        <begin position="401"/>
        <end position="422"/>
    </location>
</feature>
<dbReference type="Proteomes" id="UP000316096">
    <property type="component" value="Unassembled WGS sequence"/>
</dbReference>
<feature type="transmembrane region" description="Helical" evidence="1">
    <location>
        <begin position="181"/>
        <end position="204"/>
    </location>
</feature>
<feature type="transmembrane region" description="Helical" evidence="1">
    <location>
        <begin position="62"/>
        <end position="79"/>
    </location>
</feature>
<accession>A0A543CGE1</accession>
<feature type="transmembrane region" description="Helical" evidence="1">
    <location>
        <begin position="139"/>
        <end position="160"/>
    </location>
</feature>
<evidence type="ECO:0000256" key="1">
    <source>
        <dbReference type="SAM" id="Phobius"/>
    </source>
</evidence>
<keyword evidence="1" id="KW-1133">Transmembrane helix</keyword>
<feature type="transmembrane region" description="Helical" evidence="1">
    <location>
        <begin position="358"/>
        <end position="381"/>
    </location>
</feature>
<evidence type="ECO:0000313" key="2">
    <source>
        <dbReference type="EMBL" id="TQL96163.1"/>
    </source>
</evidence>
<proteinExistence type="predicted"/>
<comment type="caution">
    <text evidence="2">The sequence shown here is derived from an EMBL/GenBank/DDBJ whole genome shotgun (WGS) entry which is preliminary data.</text>
</comment>
<feature type="transmembrane region" description="Helical" evidence="1">
    <location>
        <begin position="216"/>
        <end position="235"/>
    </location>
</feature>